<evidence type="ECO:0000313" key="1">
    <source>
        <dbReference type="EMBL" id="KNE02738.1"/>
    </source>
</evidence>
<comment type="caution">
    <text evidence="1">The sequence shown here is derived from an EMBL/GenBank/DDBJ whole genome shotgun (WGS) entry which is preliminary data.</text>
</comment>
<evidence type="ECO:0000313" key="2">
    <source>
        <dbReference type="Proteomes" id="UP000037122"/>
    </source>
</evidence>
<proteinExistence type="predicted"/>
<dbReference type="Proteomes" id="UP000037122">
    <property type="component" value="Unassembled WGS sequence"/>
</dbReference>
<reference evidence="2" key="1">
    <citation type="journal article" date="2015" name="BMC Genomics">
        <title>Draft genome of a commonly misdiagnosed multidrug resistant pathogen Candida auris.</title>
        <authorList>
            <person name="Chatterjee S."/>
            <person name="Alampalli S.V."/>
            <person name="Nageshan R.K."/>
            <person name="Chettiar S.T."/>
            <person name="Joshi S."/>
            <person name="Tatu U.S."/>
        </authorList>
    </citation>
    <scope>NUCLEOTIDE SEQUENCE [LARGE SCALE GENOMIC DNA]</scope>
    <source>
        <strain evidence="2">6684</strain>
    </source>
</reference>
<dbReference type="AlphaFoldDB" id="A0A0L0P8N4"/>
<name>A0A0L0P8N4_CANAR</name>
<dbReference type="VEuPathDB" id="FungiDB:QG37_00111"/>
<dbReference type="EMBL" id="LGST01000002">
    <property type="protein sequence ID" value="KNE02738.1"/>
    <property type="molecule type" value="Genomic_DNA"/>
</dbReference>
<protein>
    <submittedName>
        <fullName evidence="1">Uncharacterized protein</fullName>
    </submittedName>
</protein>
<gene>
    <name evidence="1" type="ORF">QG37_00111</name>
</gene>
<sequence>MQYDVFQDTLSKSQTFKTTPDLETWKLNKNLEDFTREVLVAQ</sequence>
<accession>A0A0L0P8N4</accession>
<organism evidence="1 2">
    <name type="scientific">Candidozyma auris</name>
    <name type="common">Yeast</name>
    <name type="synonym">Candida auris</name>
    <dbReference type="NCBI Taxonomy" id="498019"/>
    <lineage>
        <taxon>Eukaryota</taxon>
        <taxon>Fungi</taxon>
        <taxon>Dikarya</taxon>
        <taxon>Ascomycota</taxon>
        <taxon>Saccharomycotina</taxon>
        <taxon>Pichiomycetes</taxon>
        <taxon>Metschnikowiaceae</taxon>
        <taxon>Candidozyma</taxon>
    </lineage>
</organism>